<dbReference type="InterPro" id="IPR009057">
    <property type="entry name" value="Homeodomain-like_sf"/>
</dbReference>
<dbReference type="Gene3D" id="1.10.357.10">
    <property type="entry name" value="Tetracycline Repressor, domain 2"/>
    <property type="match status" value="1"/>
</dbReference>
<dbReference type="PRINTS" id="PR00455">
    <property type="entry name" value="HTHTETR"/>
</dbReference>
<dbReference type="AlphaFoldDB" id="A0A8J7MAJ6"/>
<gene>
    <name evidence="6" type="ORF">H0I76_15010</name>
</gene>
<keyword evidence="3" id="KW-0804">Transcription</keyword>
<name>A0A8J7MAJ6_9RHOB</name>
<dbReference type="PANTHER" id="PTHR47506:SF6">
    <property type="entry name" value="HTH-TYPE TRANSCRIPTIONAL REPRESSOR NEMR"/>
    <property type="match status" value="1"/>
</dbReference>
<dbReference type="EMBL" id="JAEHHL010000009">
    <property type="protein sequence ID" value="MBK0400509.1"/>
    <property type="molecule type" value="Genomic_DNA"/>
</dbReference>
<evidence type="ECO:0000313" key="6">
    <source>
        <dbReference type="EMBL" id="MBK0400509.1"/>
    </source>
</evidence>
<dbReference type="GO" id="GO:0003677">
    <property type="term" value="F:DNA binding"/>
    <property type="evidence" value="ECO:0007669"/>
    <property type="project" value="UniProtKB-UniRule"/>
</dbReference>
<reference evidence="6" key="1">
    <citation type="submission" date="2020-12" db="EMBL/GenBank/DDBJ databases">
        <title>Bacterial taxonomy.</title>
        <authorList>
            <person name="Pan X."/>
        </authorList>
    </citation>
    <scope>NUCLEOTIDE SEQUENCE</scope>
    <source>
        <strain evidence="6">M0105</strain>
    </source>
</reference>
<dbReference type="RefSeq" id="WP_200611396.1">
    <property type="nucleotide sequence ID" value="NZ_JAEHHL010000009.1"/>
</dbReference>
<evidence type="ECO:0000256" key="3">
    <source>
        <dbReference type="ARBA" id="ARBA00023163"/>
    </source>
</evidence>
<evidence type="ECO:0000259" key="5">
    <source>
        <dbReference type="PROSITE" id="PS50977"/>
    </source>
</evidence>
<comment type="caution">
    <text evidence="6">The sequence shown here is derived from an EMBL/GenBank/DDBJ whole genome shotgun (WGS) entry which is preliminary data.</text>
</comment>
<accession>A0A8J7MAJ6</accession>
<evidence type="ECO:0000256" key="2">
    <source>
        <dbReference type="ARBA" id="ARBA00023125"/>
    </source>
</evidence>
<dbReference type="InterPro" id="IPR001647">
    <property type="entry name" value="HTH_TetR"/>
</dbReference>
<keyword evidence="1" id="KW-0805">Transcription regulation</keyword>
<evidence type="ECO:0000313" key="7">
    <source>
        <dbReference type="Proteomes" id="UP000655420"/>
    </source>
</evidence>
<evidence type="ECO:0000256" key="1">
    <source>
        <dbReference type="ARBA" id="ARBA00023015"/>
    </source>
</evidence>
<feature type="domain" description="HTH tetR-type" evidence="5">
    <location>
        <begin position="13"/>
        <end position="73"/>
    </location>
</feature>
<dbReference type="Proteomes" id="UP000655420">
    <property type="component" value="Unassembled WGS sequence"/>
</dbReference>
<keyword evidence="7" id="KW-1185">Reference proteome</keyword>
<protein>
    <submittedName>
        <fullName evidence="6">TetR/AcrR family transcriptional regulator</fullName>
    </submittedName>
</protein>
<dbReference type="PROSITE" id="PS50977">
    <property type="entry name" value="HTH_TETR_2"/>
    <property type="match status" value="1"/>
</dbReference>
<proteinExistence type="predicted"/>
<feature type="DNA-binding region" description="H-T-H motif" evidence="4">
    <location>
        <begin position="36"/>
        <end position="55"/>
    </location>
</feature>
<sequence length="224" mass="25109">MTTSEKHVQARSIATRESLIAATLDVIYDRGYNRATTSEFAKRAGVSRGALLHHFPTRSDIIVAAMERLLADGTHDIRSCAADVAKGKIRLGEFIEFLWGKFSGKFFYLSIEFINEARTDTELRQKMVPVVRQFHEVLDGIWAELQALNSNPQEARVVLNLTVCLVRGMGVQTVLKDDPAYYRALLEAWKNILPHLMSDLGHELMFPGRPLASPAPRSAEGRKT</sequence>
<organism evidence="6 7">
    <name type="scientific">Thermohalobaculum xanthum</name>
    <dbReference type="NCBI Taxonomy" id="2753746"/>
    <lineage>
        <taxon>Bacteria</taxon>
        <taxon>Pseudomonadati</taxon>
        <taxon>Pseudomonadota</taxon>
        <taxon>Alphaproteobacteria</taxon>
        <taxon>Rhodobacterales</taxon>
        <taxon>Paracoccaceae</taxon>
        <taxon>Thermohalobaculum</taxon>
    </lineage>
</organism>
<dbReference type="PANTHER" id="PTHR47506">
    <property type="entry name" value="TRANSCRIPTIONAL REGULATORY PROTEIN"/>
    <property type="match status" value="1"/>
</dbReference>
<dbReference type="Pfam" id="PF00440">
    <property type="entry name" value="TetR_N"/>
    <property type="match status" value="1"/>
</dbReference>
<evidence type="ECO:0000256" key="4">
    <source>
        <dbReference type="PROSITE-ProRule" id="PRU00335"/>
    </source>
</evidence>
<dbReference type="SUPFAM" id="SSF46689">
    <property type="entry name" value="Homeodomain-like"/>
    <property type="match status" value="1"/>
</dbReference>
<keyword evidence="2 4" id="KW-0238">DNA-binding</keyword>